<feature type="compositionally biased region" description="Polar residues" evidence="12">
    <location>
        <begin position="181"/>
        <end position="205"/>
    </location>
</feature>
<comment type="subcellular location">
    <subcellularLocation>
        <location evidence="1">Nucleus</location>
    </subcellularLocation>
</comment>
<dbReference type="FunFam" id="3.30.50.10:FF:000001">
    <property type="entry name" value="GATA transcription factor (GATAd)"/>
    <property type="match status" value="1"/>
</dbReference>
<dbReference type="SUPFAM" id="SSF57716">
    <property type="entry name" value="Glucocorticoid receptor-like (DNA-binding domain)"/>
    <property type="match status" value="2"/>
</dbReference>
<evidence type="ECO:0000256" key="12">
    <source>
        <dbReference type="SAM" id="MobiDB-lite"/>
    </source>
</evidence>
<feature type="domain" description="GATA-type" evidence="13">
    <location>
        <begin position="77"/>
        <end position="130"/>
    </location>
</feature>
<dbReference type="PRINTS" id="PR00619">
    <property type="entry name" value="GATAZNFINGER"/>
</dbReference>
<reference evidence="14" key="1">
    <citation type="journal article" date="2023" name="G3 (Bethesda)">
        <title>A reference genome for the long-term kleptoplast-retaining sea slug Elysia crispata morphotype clarki.</title>
        <authorList>
            <person name="Eastman K.E."/>
            <person name="Pendleton A.L."/>
            <person name="Shaikh M.A."/>
            <person name="Suttiyut T."/>
            <person name="Ogas R."/>
            <person name="Tomko P."/>
            <person name="Gavelis G."/>
            <person name="Widhalm J.R."/>
            <person name="Wisecaver J.H."/>
        </authorList>
    </citation>
    <scope>NUCLEOTIDE SEQUENCE</scope>
    <source>
        <strain evidence="14">ECLA1</strain>
    </source>
</reference>
<feature type="region of interest" description="Disordered" evidence="12">
    <location>
        <begin position="412"/>
        <end position="439"/>
    </location>
</feature>
<feature type="compositionally biased region" description="Polar residues" evidence="12">
    <location>
        <begin position="485"/>
        <end position="511"/>
    </location>
</feature>
<organism evidence="14 15">
    <name type="scientific">Elysia crispata</name>
    <name type="common">lettuce slug</name>
    <dbReference type="NCBI Taxonomy" id="231223"/>
    <lineage>
        <taxon>Eukaryota</taxon>
        <taxon>Metazoa</taxon>
        <taxon>Spiralia</taxon>
        <taxon>Lophotrochozoa</taxon>
        <taxon>Mollusca</taxon>
        <taxon>Gastropoda</taxon>
        <taxon>Heterobranchia</taxon>
        <taxon>Euthyneura</taxon>
        <taxon>Panpulmonata</taxon>
        <taxon>Sacoglossa</taxon>
        <taxon>Placobranchoidea</taxon>
        <taxon>Plakobranchidae</taxon>
        <taxon>Elysia</taxon>
    </lineage>
</organism>
<dbReference type="SMART" id="SM00401">
    <property type="entry name" value="ZnF_GATA"/>
    <property type="match status" value="2"/>
</dbReference>
<evidence type="ECO:0000256" key="5">
    <source>
        <dbReference type="ARBA" id="ARBA00022833"/>
    </source>
</evidence>
<dbReference type="Pfam" id="PF00320">
    <property type="entry name" value="GATA"/>
    <property type="match status" value="2"/>
</dbReference>
<dbReference type="GO" id="GO:0005634">
    <property type="term" value="C:nucleus"/>
    <property type="evidence" value="ECO:0007669"/>
    <property type="project" value="UniProtKB-SubCell"/>
</dbReference>
<feature type="compositionally biased region" description="Basic and acidic residues" evidence="12">
    <location>
        <begin position="144"/>
        <end position="155"/>
    </location>
</feature>
<evidence type="ECO:0000256" key="10">
    <source>
        <dbReference type="ARBA" id="ARBA00023242"/>
    </source>
</evidence>
<keyword evidence="5" id="KW-0862">Zinc</keyword>
<dbReference type="GO" id="GO:0045165">
    <property type="term" value="P:cell fate commitment"/>
    <property type="evidence" value="ECO:0007669"/>
    <property type="project" value="TreeGrafter"/>
</dbReference>
<feature type="compositionally biased region" description="Basic residues" evidence="12">
    <location>
        <begin position="513"/>
        <end position="523"/>
    </location>
</feature>
<proteinExistence type="predicted"/>
<evidence type="ECO:0000313" key="14">
    <source>
        <dbReference type="EMBL" id="KAK3732441.1"/>
    </source>
</evidence>
<dbReference type="GO" id="GO:0000978">
    <property type="term" value="F:RNA polymerase II cis-regulatory region sequence-specific DNA binding"/>
    <property type="evidence" value="ECO:0007669"/>
    <property type="project" value="TreeGrafter"/>
</dbReference>
<dbReference type="FunFam" id="3.30.50.10:FF:000032">
    <property type="entry name" value="Transcription factor GATA-3"/>
    <property type="match status" value="1"/>
</dbReference>
<dbReference type="AlphaFoldDB" id="A0AAE1CSH0"/>
<evidence type="ECO:0000256" key="8">
    <source>
        <dbReference type="ARBA" id="ARBA00023159"/>
    </source>
</evidence>
<name>A0AAE1CSH0_9GAST</name>
<feature type="region of interest" description="Disordered" evidence="12">
    <location>
        <begin position="459"/>
        <end position="527"/>
    </location>
</feature>
<feature type="compositionally biased region" description="Basic residues" evidence="12">
    <location>
        <begin position="129"/>
        <end position="138"/>
    </location>
</feature>
<evidence type="ECO:0000313" key="15">
    <source>
        <dbReference type="Proteomes" id="UP001283361"/>
    </source>
</evidence>
<evidence type="ECO:0000259" key="13">
    <source>
        <dbReference type="PROSITE" id="PS50114"/>
    </source>
</evidence>
<keyword evidence="3" id="KW-0677">Repeat</keyword>
<dbReference type="PROSITE" id="PS00344">
    <property type="entry name" value="GATA_ZN_FINGER_1"/>
    <property type="match status" value="2"/>
</dbReference>
<evidence type="ECO:0000256" key="9">
    <source>
        <dbReference type="ARBA" id="ARBA00023163"/>
    </source>
</evidence>
<keyword evidence="6" id="KW-0805">Transcription regulation</keyword>
<evidence type="ECO:0000256" key="1">
    <source>
        <dbReference type="ARBA" id="ARBA00004123"/>
    </source>
</evidence>
<dbReference type="GO" id="GO:0000981">
    <property type="term" value="F:DNA-binding transcription factor activity, RNA polymerase II-specific"/>
    <property type="evidence" value="ECO:0007669"/>
    <property type="project" value="TreeGrafter"/>
</dbReference>
<dbReference type="PANTHER" id="PTHR10071">
    <property type="entry name" value="TRANSCRIPTION FACTOR GATA FAMILY MEMBER"/>
    <property type="match status" value="1"/>
</dbReference>
<dbReference type="GO" id="GO:0008270">
    <property type="term" value="F:zinc ion binding"/>
    <property type="evidence" value="ECO:0007669"/>
    <property type="project" value="UniProtKB-KW"/>
</dbReference>
<keyword evidence="2" id="KW-0479">Metal-binding</keyword>
<dbReference type="InterPro" id="IPR013088">
    <property type="entry name" value="Znf_NHR/GATA"/>
</dbReference>
<keyword evidence="9" id="KW-0804">Transcription</keyword>
<dbReference type="CDD" id="cd00202">
    <property type="entry name" value="ZnF_GATA"/>
    <property type="match status" value="2"/>
</dbReference>
<dbReference type="Proteomes" id="UP001283361">
    <property type="component" value="Unassembled WGS sequence"/>
</dbReference>
<evidence type="ECO:0000256" key="4">
    <source>
        <dbReference type="ARBA" id="ARBA00022771"/>
    </source>
</evidence>
<dbReference type="GO" id="GO:0045944">
    <property type="term" value="P:positive regulation of transcription by RNA polymerase II"/>
    <property type="evidence" value="ECO:0007669"/>
    <property type="project" value="TreeGrafter"/>
</dbReference>
<evidence type="ECO:0000256" key="3">
    <source>
        <dbReference type="ARBA" id="ARBA00022737"/>
    </source>
</evidence>
<dbReference type="Gene3D" id="3.30.50.10">
    <property type="entry name" value="Erythroid Transcription Factor GATA-1, subunit A"/>
    <property type="match status" value="2"/>
</dbReference>
<keyword evidence="4 11" id="KW-0863">Zinc-finger</keyword>
<keyword evidence="8" id="KW-0010">Activator</keyword>
<dbReference type="PROSITE" id="PS50114">
    <property type="entry name" value="GATA_ZN_FINGER_2"/>
    <property type="match status" value="2"/>
</dbReference>
<evidence type="ECO:0000256" key="2">
    <source>
        <dbReference type="ARBA" id="ARBA00022723"/>
    </source>
</evidence>
<evidence type="ECO:0000256" key="7">
    <source>
        <dbReference type="ARBA" id="ARBA00023125"/>
    </source>
</evidence>
<keyword evidence="7" id="KW-0238">DNA-binding</keyword>
<keyword evidence="15" id="KW-1185">Reference proteome</keyword>
<accession>A0AAE1CSH0</accession>
<evidence type="ECO:0000256" key="11">
    <source>
        <dbReference type="PROSITE-ProRule" id="PRU00094"/>
    </source>
</evidence>
<dbReference type="EMBL" id="JAWDGP010006959">
    <property type="protein sequence ID" value="KAK3732441.1"/>
    <property type="molecule type" value="Genomic_DNA"/>
</dbReference>
<comment type="caution">
    <text evidence="14">The sequence shown here is derived from an EMBL/GenBank/DDBJ whole genome shotgun (WGS) entry which is preliminary data.</text>
</comment>
<evidence type="ECO:0000256" key="6">
    <source>
        <dbReference type="ARBA" id="ARBA00023015"/>
    </source>
</evidence>
<keyword evidence="10" id="KW-0539">Nucleus</keyword>
<gene>
    <name evidence="14" type="ORF">RRG08_037445</name>
</gene>
<feature type="compositionally biased region" description="Low complexity" evidence="12">
    <location>
        <begin position="459"/>
        <end position="470"/>
    </location>
</feature>
<dbReference type="GO" id="GO:0000122">
    <property type="term" value="P:negative regulation of transcription by RNA polymerase II"/>
    <property type="evidence" value="ECO:0007669"/>
    <property type="project" value="TreeGrafter"/>
</dbReference>
<dbReference type="InterPro" id="IPR039355">
    <property type="entry name" value="Transcription_factor_GATA"/>
</dbReference>
<feature type="region of interest" description="Disordered" evidence="12">
    <location>
        <begin position="540"/>
        <end position="596"/>
    </location>
</feature>
<feature type="domain" description="GATA-type" evidence="13">
    <location>
        <begin position="23"/>
        <end position="77"/>
    </location>
</feature>
<dbReference type="PANTHER" id="PTHR10071:SF337">
    <property type="entry name" value="GATA-BINDING FACTOR A"/>
    <property type="match status" value="1"/>
</dbReference>
<dbReference type="InterPro" id="IPR000679">
    <property type="entry name" value="Znf_GATA"/>
</dbReference>
<sequence>MSKSANRHSPFFLSSDGQEYWADLEGRECVNCGSISTPLWRRDGTGHYLCNACGLYHKMNGLNRPLIKPQRRLSASRRVGLSCANCHTSTTTLWRRSNEGEPVCNACGLYYKLHGVNRPLAMKKDGIQTRKRKPKNANKTKSPSKTEETASDSKPDTNPPKSSNSCSNKKSNQSSPKTESAKTVNSDQSGKSSTGNSKSPVYNSGSSYPCDTSGFGLTTPKPDYSDPSKSAYSDPIKSAYTESMKSVYADPSKPSYLSDSAKTSSDIYKAHYPFGIDSSVKQQSYMNFTPMNMAYIEAAKSAGYYFDPSASRSMYYPGFDPKTTGYHSDGSPTGMTNGGIGTDYSLSKSESGYLPRVSGKPDYMDMMSSGDPYYMSAAEQHHYQHQQQQQEQQDHNRIDCNGISLHAQHHHLTPVSEPSKLEYSGSMRSGHEPAMTSDGAAKSTEFLLPGQIKAEYPPTTQQHHLPQQNHQTHKHHQQLPMHPHSSPQPFSASSEAPTKESSSMSLISDSRQLAHHHHHHHHQQNNTLMTSSTYALSSLSVPSTAHDNSASHDVMAPSYRGSGLEGCPSSSANPASLRGASDGGAAAALHSVPVAS</sequence>
<feature type="compositionally biased region" description="Low complexity" evidence="12">
    <location>
        <begin position="159"/>
        <end position="177"/>
    </location>
</feature>
<protein>
    <recommendedName>
        <fullName evidence="13">GATA-type domain-containing protein</fullName>
    </recommendedName>
</protein>
<feature type="region of interest" description="Disordered" evidence="12">
    <location>
        <begin position="122"/>
        <end position="205"/>
    </location>
</feature>